<proteinExistence type="predicted"/>
<feature type="domain" description="ANTAR" evidence="5">
    <location>
        <begin position="158"/>
        <end position="219"/>
    </location>
</feature>
<dbReference type="Gene3D" id="3.30.450.40">
    <property type="match status" value="1"/>
</dbReference>
<evidence type="ECO:0000259" key="5">
    <source>
        <dbReference type="PROSITE" id="PS50921"/>
    </source>
</evidence>
<evidence type="ECO:0000256" key="4">
    <source>
        <dbReference type="ARBA" id="ARBA00023163"/>
    </source>
</evidence>
<protein>
    <recommendedName>
        <fullName evidence="5">ANTAR domain-containing protein</fullName>
    </recommendedName>
</protein>
<dbReference type="Pfam" id="PF03861">
    <property type="entry name" value="ANTAR"/>
    <property type="match status" value="1"/>
</dbReference>
<dbReference type="Pfam" id="PF13185">
    <property type="entry name" value="GAF_2"/>
    <property type="match status" value="1"/>
</dbReference>
<evidence type="ECO:0000256" key="2">
    <source>
        <dbReference type="ARBA" id="ARBA00022777"/>
    </source>
</evidence>
<keyword evidence="3" id="KW-0805">Transcription regulation</keyword>
<name>A0A6J4NNV2_9ACTN</name>
<dbReference type="AlphaFoldDB" id="A0A6J4NNV2"/>
<dbReference type="EMBL" id="CADCUN010000171">
    <property type="protein sequence ID" value="CAA9391534.1"/>
    <property type="molecule type" value="Genomic_DNA"/>
</dbReference>
<dbReference type="Gene3D" id="1.10.10.10">
    <property type="entry name" value="Winged helix-like DNA-binding domain superfamily/Winged helix DNA-binding domain"/>
    <property type="match status" value="1"/>
</dbReference>
<organism evidence="6">
    <name type="scientific">uncultured Nocardioides sp</name>
    <dbReference type="NCBI Taxonomy" id="198441"/>
    <lineage>
        <taxon>Bacteria</taxon>
        <taxon>Bacillati</taxon>
        <taxon>Actinomycetota</taxon>
        <taxon>Actinomycetes</taxon>
        <taxon>Propionibacteriales</taxon>
        <taxon>Nocardioidaceae</taxon>
        <taxon>Nocardioides</taxon>
        <taxon>environmental samples</taxon>
    </lineage>
</organism>
<accession>A0A6J4NNV2</accession>
<dbReference type="PIRSF" id="PIRSF036625">
    <property type="entry name" value="GAF_ANTAR"/>
    <property type="match status" value="1"/>
</dbReference>
<gene>
    <name evidence="6" type="ORF">AVDCRST_MAG60-1567</name>
</gene>
<dbReference type="GO" id="GO:0016301">
    <property type="term" value="F:kinase activity"/>
    <property type="evidence" value="ECO:0007669"/>
    <property type="project" value="UniProtKB-KW"/>
</dbReference>
<evidence type="ECO:0000256" key="3">
    <source>
        <dbReference type="ARBA" id="ARBA00023015"/>
    </source>
</evidence>
<dbReference type="InterPro" id="IPR011006">
    <property type="entry name" value="CheY-like_superfamily"/>
</dbReference>
<keyword evidence="1" id="KW-0808">Transferase</keyword>
<dbReference type="SUPFAM" id="SSF52172">
    <property type="entry name" value="CheY-like"/>
    <property type="match status" value="1"/>
</dbReference>
<reference evidence="6" key="1">
    <citation type="submission" date="2020-02" db="EMBL/GenBank/DDBJ databases">
        <authorList>
            <person name="Meier V. D."/>
        </authorList>
    </citation>
    <scope>NUCLEOTIDE SEQUENCE</scope>
    <source>
        <strain evidence="6">AVDCRST_MAG60</strain>
    </source>
</reference>
<sequence length="231" mass="25228">MPKHLASAMTEAARSIRVEQDVETVLDDIVHAAVASLPGVDHAGVTIIQKSGEYVTRASTDPVVVELDALQYSLGEGPCVYAMEAEKLVVANHLMDEKRWPRYIPQAYELGLRAQMGVQLVLDEDKIGGLNLYSTKADEIHEDVAHNAELFAAHAALALGFVRRKENLNTALGTRKMIGQAIGMVMVEFTVNEDQAFAYLQRVSSVTNVKLKDVAAKWVEAGNQKANAVEN</sequence>
<dbReference type="PROSITE" id="PS50921">
    <property type="entry name" value="ANTAR"/>
    <property type="match status" value="1"/>
</dbReference>
<evidence type="ECO:0000256" key="1">
    <source>
        <dbReference type="ARBA" id="ARBA00022679"/>
    </source>
</evidence>
<dbReference type="SMART" id="SM00065">
    <property type="entry name" value="GAF"/>
    <property type="match status" value="1"/>
</dbReference>
<keyword evidence="2" id="KW-0418">Kinase</keyword>
<dbReference type="GO" id="GO:0003723">
    <property type="term" value="F:RNA binding"/>
    <property type="evidence" value="ECO:0007669"/>
    <property type="project" value="InterPro"/>
</dbReference>
<evidence type="ECO:0000313" key="6">
    <source>
        <dbReference type="EMBL" id="CAA9391534.1"/>
    </source>
</evidence>
<dbReference type="InterPro" id="IPR029016">
    <property type="entry name" value="GAF-like_dom_sf"/>
</dbReference>
<dbReference type="InterPro" id="IPR012074">
    <property type="entry name" value="GAF_ANTAR"/>
</dbReference>
<dbReference type="InterPro" id="IPR036388">
    <property type="entry name" value="WH-like_DNA-bd_sf"/>
</dbReference>
<dbReference type="SMART" id="SM01012">
    <property type="entry name" value="ANTAR"/>
    <property type="match status" value="1"/>
</dbReference>
<dbReference type="InterPro" id="IPR005561">
    <property type="entry name" value="ANTAR"/>
</dbReference>
<keyword evidence="4" id="KW-0804">Transcription</keyword>
<dbReference type="InterPro" id="IPR003018">
    <property type="entry name" value="GAF"/>
</dbReference>
<dbReference type="SUPFAM" id="SSF55781">
    <property type="entry name" value="GAF domain-like"/>
    <property type="match status" value="1"/>
</dbReference>